<dbReference type="Gene3D" id="2.60.40.10">
    <property type="entry name" value="Immunoglobulins"/>
    <property type="match status" value="1"/>
</dbReference>
<proteinExistence type="predicted"/>
<dbReference type="EMBL" id="CABGHF010000008">
    <property type="protein sequence ID" value="VUS52396.1"/>
    <property type="molecule type" value="Genomic_DNA"/>
</dbReference>
<keyword evidence="3" id="KW-1185">Reference proteome</keyword>
<dbReference type="Proteomes" id="UP000317652">
    <property type="component" value="Unassembled WGS sequence"/>
</dbReference>
<sequence length="225" mass="25545">MVMRMQAPVMLAAAAPLAVSGAFFNAVIYEMSSDQAFISQPLYNDTPRNNMYTISAWKIAKPGAGDEPVLPGQGELLYAPLRFNLPPRSSEYFRLYYRGPEDSQERYYRVVFKETPVTLLPFRDSPQKMDVLPVVAMSTILVVRPRQQRLEWQLDEQKGILRNSGNTFFRVIIHQGCAGNDEHSTQFYMLPGESYRDAALSGKNRKFVVANQRYFTLGNACAEAR</sequence>
<gene>
    <name evidence="1" type="primary">ecpE_3</name>
    <name evidence="2" type="synonym">ecpE_1</name>
    <name evidence="1" type="ORF">SB6408_04406</name>
    <name evidence="2" type="ORF">SB6411_02211</name>
</gene>
<dbReference type="EMBL" id="CABGGS010000034">
    <property type="protein sequence ID" value="VUS67317.1"/>
    <property type="molecule type" value="Genomic_DNA"/>
</dbReference>
<dbReference type="SUPFAM" id="SSF49354">
    <property type="entry name" value="PapD-like"/>
    <property type="match status" value="1"/>
</dbReference>
<evidence type="ECO:0000313" key="1">
    <source>
        <dbReference type="EMBL" id="VUS52396.1"/>
    </source>
</evidence>
<protein>
    <submittedName>
        <fullName evidence="1 2">Fimbrial chaperone EcpE</fullName>
    </submittedName>
</protein>
<evidence type="ECO:0000313" key="4">
    <source>
        <dbReference type="Proteomes" id="UP000318370"/>
    </source>
</evidence>
<reference evidence="3 4" key="1">
    <citation type="submission" date="2019-07" db="EMBL/GenBank/DDBJ databases">
        <authorList>
            <person name="Brisse S."/>
            <person name="Rodrigues C."/>
            <person name="Thorpe H."/>
        </authorList>
    </citation>
    <scope>NUCLEOTIDE SEQUENCE [LARGE SCALE GENOMIC DNA]</scope>
    <source>
        <strain evidence="1">SB6408</strain>
        <strain evidence="2">SB6411</strain>
    </source>
</reference>
<evidence type="ECO:0000313" key="2">
    <source>
        <dbReference type="EMBL" id="VUS67317.1"/>
    </source>
</evidence>
<dbReference type="Proteomes" id="UP000318370">
    <property type="component" value="Unassembled WGS sequence"/>
</dbReference>
<organism evidence="1 4">
    <name type="scientific">Klebsiella spallanzanii</name>
    <dbReference type="NCBI Taxonomy" id="2587528"/>
    <lineage>
        <taxon>Bacteria</taxon>
        <taxon>Pseudomonadati</taxon>
        <taxon>Pseudomonadota</taxon>
        <taxon>Gammaproteobacteria</taxon>
        <taxon>Enterobacterales</taxon>
        <taxon>Enterobacteriaceae</taxon>
        <taxon>Klebsiella/Raoultella group</taxon>
        <taxon>Klebsiella</taxon>
    </lineage>
</organism>
<dbReference type="AlphaFoldDB" id="A0A564J3I4"/>
<accession>A0A564J3I4</accession>
<dbReference type="InterPro" id="IPR008962">
    <property type="entry name" value="PapD-like_sf"/>
</dbReference>
<evidence type="ECO:0000313" key="3">
    <source>
        <dbReference type="Proteomes" id="UP000317652"/>
    </source>
</evidence>
<dbReference type="InterPro" id="IPR013783">
    <property type="entry name" value="Ig-like_fold"/>
</dbReference>
<name>A0A564J3I4_9ENTR</name>